<feature type="region of interest" description="Disordered" evidence="1">
    <location>
        <begin position="180"/>
        <end position="241"/>
    </location>
</feature>
<evidence type="ECO:0000313" key="3">
    <source>
        <dbReference type="Proteomes" id="UP001175227"/>
    </source>
</evidence>
<protein>
    <submittedName>
        <fullName evidence="2">Uncharacterized protein</fullName>
    </submittedName>
</protein>
<sequence>MSVSVYTPTGQESAPAEVYEKKLLMTKGNVLGSIFPTILDSEFTDTAEYTLSIRGTGSNLKDTETMARARGFHRSKPAPDVGGPGFADRCSTVGTYILKWITGTIIVGFQYYKRKVREGGGGPARLKQINVGQPPWARGMTEPDSMVKTVCSAFEDGKYQVLLQLASAIRRAVRENSRLYKLPPNSLPPDCRRPPSAVYPPQSHGRPPLTSCSSVRPADIHPSAHASPPRALPGSRSTHFRTDYSLPEKRLPTPIIAPSRRRPSACCKTLASRNWSRMMRRLRNGGFVWAQRTEDMRKEDGERSG</sequence>
<reference evidence="2" key="1">
    <citation type="submission" date="2023-06" db="EMBL/GenBank/DDBJ databases">
        <authorList>
            <consortium name="Lawrence Berkeley National Laboratory"/>
            <person name="Ahrendt S."/>
            <person name="Sahu N."/>
            <person name="Indic B."/>
            <person name="Wong-Bajracharya J."/>
            <person name="Merenyi Z."/>
            <person name="Ke H.-M."/>
            <person name="Monk M."/>
            <person name="Kocsube S."/>
            <person name="Drula E."/>
            <person name="Lipzen A."/>
            <person name="Balint B."/>
            <person name="Henrissat B."/>
            <person name="Andreopoulos B."/>
            <person name="Martin F.M."/>
            <person name="Harder C.B."/>
            <person name="Rigling D."/>
            <person name="Ford K.L."/>
            <person name="Foster G.D."/>
            <person name="Pangilinan J."/>
            <person name="Papanicolaou A."/>
            <person name="Barry K."/>
            <person name="LaButti K."/>
            <person name="Viragh M."/>
            <person name="Koriabine M."/>
            <person name="Yan M."/>
            <person name="Riley R."/>
            <person name="Champramary S."/>
            <person name="Plett K.L."/>
            <person name="Tsai I.J."/>
            <person name="Slot J."/>
            <person name="Sipos G."/>
            <person name="Plett J."/>
            <person name="Nagy L.G."/>
            <person name="Grigoriev I.V."/>
        </authorList>
    </citation>
    <scope>NUCLEOTIDE SEQUENCE</scope>
    <source>
        <strain evidence="2">ICMP 16352</strain>
    </source>
</reference>
<gene>
    <name evidence="2" type="ORF">IW261DRAFT_1420837</name>
</gene>
<proteinExistence type="predicted"/>
<evidence type="ECO:0000256" key="1">
    <source>
        <dbReference type="SAM" id="MobiDB-lite"/>
    </source>
</evidence>
<organism evidence="2 3">
    <name type="scientific">Armillaria novae-zelandiae</name>
    <dbReference type="NCBI Taxonomy" id="153914"/>
    <lineage>
        <taxon>Eukaryota</taxon>
        <taxon>Fungi</taxon>
        <taxon>Dikarya</taxon>
        <taxon>Basidiomycota</taxon>
        <taxon>Agaricomycotina</taxon>
        <taxon>Agaricomycetes</taxon>
        <taxon>Agaricomycetidae</taxon>
        <taxon>Agaricales</taxon>
        <taxon>Marasmiineae</taxon>
        <taxon>Physalacriaceae</taxon>
        <taxon>Armillaria</taxon>
    </lineage>
</organism>
<evidence type="ECO:0000313" key="2">
    <source>
        <dbReference type="EMBL" id="KAK0477527.1"/>
    </source>
</evidence>
<dbReference type="AlphaFoldDB" id="A0AA39P4N9"/>
<comment type="caution">
    <text evidence="2">The sequence shown here is derived from an EMBL/GenBank/DDBJ whole genome shotgun (WGS) entry which is preliminary data.</text>
</comment>
<keyword evidence="3" id="KW-1185">Reference proteome</keyword>
<dbReference type="EMBL" id="JAUEPR010000016">
    <property type="protein sequence ID" value="KAK0477527.1"/>
    <property type="molecule type" value="Genomic_DNA"/>
</dbReference>
<accession>A0AA39P4N9</accession>
<name>A0AA39P4N9_9AGAR</name>
<dbReference type="Proteomes" id="UP001175227">
    <property type="component" value="Unassembled WGS sequence"/>
</dbReference>